<organism evidence="1 2">
    <name type="scientific">Metschnikowia bicuspidata var. bicuspidata NRRL YB-4993</name>
    <dbReference type="NCBI Taxonomy" id="869754"/>
    <lineage>
        <taxon>Eukaryota</taxon>
        <taxon>Fungi</taxon>
        <taxon>Dikarya</taxon>
        <taxon>Ascomycota</taxon>
        <taxon>Saccharomycotina</taxon>
        <taxon>Pichiomycetes</taxon>
        <taxon>Metschnikowiaceae</taxon>
        <taxon>Metschnikowia</taxon>
    </lineage>
</organism>
<evidence type="ECO:0000313" key="2">
    <source>
        <dbReference type="Proteomes" id="UP000092555"/>
    </source>
</evidence>
<dbReference type="OrthoDB" id="4096449at2759"/>
<accession>A0A1A0HI69</accession>
<dbReference type="Proteomes" id="UP000092555">
    <property type="component" value="Unassembled WGS sequence"/>
</dbReference>
<dbReference type="AlphaFoldDB" id="A0A1A0HI69"/>
<dbReference type="GeneID" id="30026889"/>
<evidence type="ECO:0000313" key="1">
    <source>
        <dbReference type="EMBL" id="OBA23696.1"/>
    </source>
</evidence>
<dbReference type="RefSeq" id="XP_018714177.1">
    <property type="nucleotide sequence ID" value="XM_018853913.1"/>
</dbReference>
<dbReference type="EMBL" id="LXTC01000001">
    <property type="protein sequence ID" value="OBA23696.1"/>
    <property type="molecule type" value="Genomic_DNA"/>
</dbReference>
<comment type="caution">
    <text evidence="1">The sequence shown here is derived from an EMBL/GenBank/DDBJ whole genome shotgun (WGS) entry which is preliminary data.</text>
</comment>
<gene>
    <name evidence="1" type="ORF">METBIDRAFT_110695</name>
</gene>
<name>A0A1A0HI69_9ASCO</name>
<reference evidence="1 2" key="1">
    <citation type="submission" date="2016-05" db="EMBL/GenBank/DDBJ databases">
        <title>Comparative genomics of biotechnologically important yeasts.</title>
        <authorList>
            <consortium name="DOE Joint Genome Institute"/>
            <person name="Riley R."/>
            <person name="Haridas S."/>
            <person name="Wolfe K.H."/>
            <person name="Lopes M.R."/>
            <person name="Hittinger C.T."/>
            <person name="Goker M."/>
            <person name="Salamov A."/>
            <person name="Wisecaver J."/>
            <person name="Long T.M."/>
            <person name="Aerts A.L."/>
            <person name="Barry K."/>
            <person name="Choi C."/>
            <person name="Clum A."/>
            <person name="Coughlan A.Y."/>
            <person name="Deshpande S."/>
            <person name="Douglass A.P."/>
            <person name="Hanson S.J."/>
            <person name="Klenk H.-P."/>
            <person name="LaButti K."/>
            <person name="Lapidus A."/>
            <person name="Lindquist E."/>
            <person name="Lipzen A."/>
            <person name="Meier-kolthoff J.P."/>
            <person name="Ohm R.A."/>
            <person name="Otillar R.P."/>
            <person name="Pangilinan J."/>
            <person name="Peng Y."/>
            <person name="Rokas A."/>
            <person name="Rosa C.A."/>
            <person name="Scheuner C."/>
            <person name="Sibirny A.A."/>
            <person name="Slot J.C."/>
            <person name="Stielow J.B."/>
            <person name="Sun H."/>
            <person name="Kurtzman C.P."/>
            <person name="Blackwell M."/>
            <person name="Grigoriev I.V."/>
            <person name="Jeffries T.W."/>
        </authorList>
    </citation>
    <scope>NUCLEOTIDE SEQUENCE [LARGE SCALE GENOMIC DNA]</scope>
    <source>
        <strain evidence="1 2">NRRL YB-4993</strain>
    </source>
</reference>
<sequence>MPHPGFHALRRVATLPFRVTPLPAFSACRIAFQAPDSIVDFRCTFLRVVEISISRMKMFAYANKTVSKPVPEAHTLLPRHTPDNIPESRQLNYEELGNKYQIWHSRPRIIQNCEYSKSQIKLMIHDTPIYAKAFGPNIAKLPAAAKRASGSKIEGGVKTHLQLGSKNVVELRSGLKKESEYIHRNKALTARCKSHCLGNLDEPTSIPQLPSQNLVAKKREPGCFLGDYVPMKCHAPGRDSLVSIHPADGTSITCSKTHVQPPVNVTGKASNTTKSLICKSSFESSQLSLVASLPHQEQAREIGRSATAGLDHQRGNRLSLSHRMKGLILSNLKSKSVNLNRAKSFDQTKSRMTSKRDVRNNLLLSYEGKVRRRTTNLGTYFFFFFQNWLGGAFYLSRREIYHFRGFTEKTVAHVYC</sequence>
<keyword evidence="2" id="KW-1185">Reference proteome</keyword>
<proteinExistence type="predicted"/>
<protein>
    <submittedName>
        <fullName evidence="1">Uncharacterized protein</fullName>
    </submittedName>
</protein>